<proteinExistence type="predicted"/>
<dbReference type="Pfam" id="PF25669">
    <property type="entry name" value="SMP_MUG190-like"/>
    <property type="match status" value="1"/>
</dbReference>
<dbReference type="CDD" id="cd00030">
    <property type="entry name" value="C2"/>
    <property type="match status" value="1"/>
</dbReference>
<dbReference type="OrthoDB" id="5976018at2759"/>
<dbReference type="Proteomes" id="UP001163046">
    <property type="component" value="Unassembled WGS sequence"/>
</dbReference>
<keyword evidence="3" id="KW-0445">Lipid transport</keyword>
<dbReference type="SUPFAM" id="SSF49562">
    <property type="entry name" value="C2 domain (Calcium/lipid-binding domain, CaLB)"/>
    <property type="match status" value="1"/>
</dbReference>
<gene>
    <name evidence="10" type="ORF">OS493_038217</name>
</gene>
<feature type="transmembrane region" description="Helical" evidence="7">
    <location>
        <begin position="24"/>
        <end position="56"/>
    </location>
</feature>
<keyword evidence="4" id="KW-0446">Lipid-binding</keyword>
<dbReference type="PANTHER" id="PTHR46980:SF2">
    <property type="entry name" value="TRICALBIN-1-RELATED"/>
    <property type="match status" value="1"/>
</dbReference>
<evidence type="ECO:0000259" key="8">
    <source>
        <dbReference type="PROSITE" id="PS50004"/>
    </source>
</evidence>
<dbReference type="InterPro" id="IPR031468">
    <property type="entry name" value="SMP_LBD"/>
</dbReference>
<comment type="subcellular location">
    <subcellularLocation>
        <location evidence="1">Membrane</location>
    </subcellularLocation>
</comment>
<keyword evidence="7" id="KW-0812">Transmembrane</keyword>
<evidence type="ECO:0000256" key="7">
    <source>
        <dbReference type="SAM" id="Phobius"/>
    </source>
</evidence>
<dbReference type="GO" id="GO:0008289">
    <property type="term" value="F:lipid binding"/>
    <property type="evidence" value="ECO:0007669"/>
    <property type="project" value="UniProtKB-KW"/>
</dbReference>
<feature type="region of interest" description="Disordered" evidence="6">
    <location>
        <begin position="612"/>
        <end position="631"/>
    </location>
</feature>
<dbReference type="EMBL" id="MU827390">
    <property type="protein sequence ID" value="KAJ7350141.1"/>
    <property type="molecule type" value="Genomic_DNA"/>
</dbReference>
<dbReference type="PROSITE" id="PS50004">
    <property type="entry name" value="C2"/>
    <property type="match status" value="1"/>
</dbReference>
<evidence type="ECO:0000256" key="2">
    <source>
        <dbReference type="ARBA" id="ARBA00022448"/>
    </source>
</evidence>
<evidence type="ECO:0000256" key="4">
    <source>
        <dbReference type="ARBA" id="ARBA00023121"/>
    </source>
</evidence>
<evidence type="ECO:0000313" key="11">
    <source>
        <dbReference type="Proteomes" id="UP001163046"/>
    </source>
</evidence>
<evidence type="ECO:0000259" key="9">
    <source>
        <dbReference type="PROSITE" id="PS51847"/>
    </source>
</evidence>
<feature type="domain" description="SMP-LTD" evidence="9">
    <location>
        <begin position="86"/>
        <end position="300"/>
    </location>
</feature>
<evidence type="ECO:0000256" key="5">
    <source>
        <dbReference type="ARBA" id="ARBA00023136"/>
    </source>
</evidence>
<evidence type="ECO:0000256" key="3">
    <source>
        <dbReference type="ARBA" id="ARBA00023055"/>
    </source>
</evidence>
<protein>
    <submittedName>
        <fullName evidence="10">Uncharacterized protein</fullName>
    </submittedName>
</protein>
<keyword evidence="2" id="KW-0813">Transport</keyword>
<dbReference type="Gene3D" id="2.60.40.150">
    <property type="entry name" value="C2 domain"/>
    <property type="match status" value="1"/>
</dbReference>
<keyword evidence="11" id="KW-1185">Reference proteome</keyword>
<dbReference type="InterPro" id="IPR052455">
    <property type="entry name" value="Tricalbin_domain"/>
</dbReference>
<sequence length="631" mass="71205">MSANTPDASEAQAKRERDDTQLRLSLFVCAVVAITWFLGAFGFSFVWAGFIIPLIFTVWYRKNCRIIDDRVREAEIKVHRRKALRDEETAEWLNFVLNRWWNFSEVSLSNLVRSSLNPVLDYSKPSFIETMELTEFSFGKKTPFLKYVKVFENIDENESPDLPATESNAFNPPVDMATRQRHMLVLVMDLCLHAPDSKITIKVRLGGKMVGADVDVSIEDVSLSGRVQIVFEMDHLVPFPHMKNVSVTFLEKPDVDFDVRLMRAVQVMDIPMLKDFINALVMDSLTYALVDPGRIEIPLHGVDPDELLSAAKKSTYADGLLTVTLKGGMPQKYTDDQIWTSLQVGNLDEKNTEKIQGGNYIRGLNIEIHGKRTFGTKYSTAKYKMFLGSLGLEKKKKVETTLSKEGIKGSKLEVTLEYTHLKPYEVSSRTDEQEFLEKYEKPTEESPVSGLLLVVVHSGEKLLAMDDDGYSDPYCIVATNKEKVRTTPHVSGTVNPVWETVVECMVGDFHKGERRTSISFLVYDRDVNWQGQSDDFMGSCNLEMTLEEPAIIKRKIDLKYKVFGKKRSEDSTMKAGSLTVSAVFRPVESVAKSGEEISLDIRSREVELRGGNGERIFSPAPRMSASSFPGA</sequence>
<dbReference type="GO" id="GO:0016020">
    <property type="term" value="C:membrane"/>
    <property type="evidence" value="ECO:0007669"/>
    <property type="project" value="UniProtKB-SubCell"/>
</dbReference>
<keyword evidence="5 7" id="KW-0472">Membrane</keyword>
<keyword evidence="7" id="KW-1133">Transmembrane helix</keyword>
<dbReference type="PROSITE" id="PS51847">
    <property type="entry name" value="SMP"/>
    <property type="match status" value="1"/>
</dbReference>
<comment type="caution">
    <text evidence="10">The sequence shown here is derived from an EMBL/GenBank/DDBJ whole genome shotgun (WGS) entry which is preliminary data.</text>
</comment>
<name>A0A9W9YHM7_9CNID</name>
<organism evidence="10 11">
    <name type="scientific">Desmophyllum pertusum</name>
    <dbReference type="NCBI Taxonomy" id="174260"/>
    <lineage>
        <taxon>Eukaryota</taxon>
        <taxon>Metazoa</taxon>
        <taxon>Cnidaria</taxon>
        <taxon>Anthozoa</taxon>
        <taxon>Hexacorallia</taxon>
        <taxon>Scleractinia</taxon>
        <taxon>Caryophylliina</taxon>
        <taxon>Caryophylliidae</taxon>
        <taxon>Desmophyllum</taxon>
    </lineage>
</organism>
<evidence type="ECO:0000313" key="10">
    <source>
        <dbReference type="EMBL" id="KAJ7350141.1"/>
    </source>
</evidence>
<evidence type="ECO:0000256" key="6">
    <source>
        <dbReference type="SAM" id="MobiDB-lite"/>
    </source>
</evidence>
<dbReference type="Pfam" id="PF00168">
    <property type="entry name" value="C2"/>
    <property type="match status" value="1"/>
</dbReference>
<dbReference type="GO" id="GO:0006869">
    <property type="term" value="P:lipid transport"/>
    <property type="evidence" value="ECO:0007669"/>
    <property type="project" value="UniProtKB-KW"/>
</dbReference>
<dbReference type="AlphaFoldDB" id="A0A9W9YHM7"/>
<dbReference type="PANTHER" id="PTHR46980">
    <property type="entry name" value="TRICALBIN-1-RELATED"/>
    <property type="match status" value="1"/>
</dbReference>
<dbReference type="SMART" id="SM00239">
    <property type="entry name" value="C2"/>
    <property type="match status" value="1"/>
</dbReference>
<dbReference type="InterPro" id="IPR035892">
    <property type="entry name" value="C2_domain_sf"/>
</dbReference>
<accession>A0A9W9YHM7</accession>
<reference evidence="10" key="1">
    <citation type="submission" date="2023-01" db="EMBL/GenBank/DDBJ databases">
        <title>Genome assembly of the deep-sea coral Lophelia pertusa.</title>
        <authorList>
            <person name="Herrera S."/>
            <person name="Cordes E."/>
        </authorList>
    </citation>
    <scope>NUCLEOTIDE SEQUENCE</scope>
    <source>
        <strain evidence="10">USNM1676648</strain>
        <tissue evidence="10">Polyp</tissue>
    </source>
</reference>
<evidence type="ECO:0000256" key="1">
    <source>
        <dbReference type="ARBA" id="ARBA00004370"/>
    </source>
</evidence>
<dbReference type="CDD" id="cd21669">
    <property type="entry name" value="SMP_SF"/>
    <property type="match status" value="1"/>
</dbReference>
<dbReference type="InterPro" id="IPR000008">
    <property type="entry name" value="C2_dom"/>
</dbReference>
<feature type="domain" description="C2" evidence="8">
    <location>
        <begin position="429"/>
        <end position="560"/>
    </location>
</feature>